<dbReference type="CDD" id="cd05325">
    <property type="entry name" value="carb_red_sniffer_like_SDR_c"/>
    <property type="match status" value="1"/>
</dbReference>
<dbReference type="AlphaFoldDB" id="A0AAJ0HH67"/>
<dbReference type="GO" id="GO:0016491">
    <property type="term" value="F:oxidoreductase activity"/>
    <property type="evidence" value="ECO:0007669"/>
    <property type="project" value="UniProtKB-KW"/>
</dbReference>
<keyword evidence="3" id="KW-0560">Oxidoreductase</keyword>
<evidence type="ECO:0000256" key="1">
    <source>
        <dbReference type="ARBA" id="ARBA00006484"/>
    </source>
</evidence>
<dbReference type="EMBL" id="JAUIQD010000004">
    <property type="protein sequence ID" value="KAK3352603.1"/>
    <property type="molecule type" value="Genomic_DNA"/>
</dbReference>
<evidence type="ECO:0000313" key="4">
    <source>
        <dbReference type="EMBL" id="KAK3352603.1"/>
    </source>
</evidence>
<dbReference type="Gene3D" id="3.40.50.720">
    <property type="entry name" value="NAD(P)-binding Rossmann-like Domain"/>
    <property type="match status" value="1"/>
</dbReference>
<dbReference type="InterPro" id="IPR020904">
    <property type="entry name" value="Sc_DH/Rdtase_CS"/>
</dbReference>
<keyword evidence="5" id="KW-1185">Reference proteome</keyword>
<evidence type="ECO:0008006" key="6">
    <source>
        <dbReference type="Google" id="ProtNLM"/>
    </source>
</evidence>
<protein>
    <recommendedName>
        <fullName evidence="6">NAD(P)-binding protein</fullName>
    </recommendedName>
</protein>
<dbReference type="InterPro" id="IPR002347">
    <property type="entry name" value="SDR_fam"/>
</dbReference>
<organism evidence="4 5">
    <name type="scientific">Lasiosphaeria hispida</name>
    <dbReference type="NCBI Taxonomy" id="260671"/>
    <lineage>
        <taxon>Eukaryota</taxon>
        <taxon>Fungi</taxon>
        <taxon>Dikarya</taxon>
        <taxon>Ascomycota</taxon>
        <taxon>Pezizomycotina</taxon>
        <taxon>Sordariomycetes</taxon>
        <taxon>Sordariomycetidae</taxon>
        <taxon>Sordariales</taxon>
        <taxon>Lasiosphaeriaceae</taxon>
        <taxon>Lasiosphaeria</taxon>
    </lineage>
</organism>
<dbReference type="Proteomes" id="UP001275084">
    <property type="component" value="Unassembled WGS sequence"/>
</dbReference>
<dbReference type="InterPro" id="IPR036291">
    <property type="entry name" value="NAD(P)-bd_dom_sf"/>
</dbReference>
<reference evidence="4" key="1">
    <citation type="journal article" date="2023" name="Mol. Phylogenet. Evol.">
        <title>Genome-scale phylogeny and comparative genomics of the fungal order Sordariales.</title>
        <authorList>
            <person name="Hensen N."/>
            <person name="Bonometti L."/>
            <person name="Westerberg I."/>
            <person name="Brannstrom I.O."/>
            <person name="Guillou S."/>
            <person name="Cros-Aarteil S."/>
            <person name="Calhoun S."/>
            <person name="Haridas S."/>
            <person name="Kuo A."/>
            <person name="Mondo S."/>
            <person name="Pangilinan J."/>
            <person name="Riley R."/>
            <person name="LaButti K."/>
            <person name="Andreopoulos B."/>
            <person name="Lipzen A."/>
            <person name="Chen C."/>
            <person name="Yan M."/>
            <person name="Daum C."/>
            <person name="Ng V."/>
            <person name="Clum A."/>
            <person name="Steindorff A."/>
            <person name="Ohm R.A."/>
            <person name="Martin F."/>
            <person name="Silar P."/>
            <person name="Natvig D.O."/>
            <person name="Lalanne C."/>
            <person name="Gautier V."/>
            <person name="Ament-Velasquez S.L."/>
            <person name="Kruys A."/>
            <person name="Hutchinson M.I."/>
            <person name="Powell A.J."/>
            <person name="Barry K."/>
            <person name="Miller A.N."/>
            <person name="Grigoriev I.V."/>
            <person name="Debuchy R."/>
            <person name="Gladieux P."/>
            <person name="Hiltunen Thoren M."/>
            <person name="Johannesson H."/>
        </authorList>
    </citation>
    <scope>NUCLEOTIDE SEQUENCE</scope>
    <source>
        <strain evidence="4">CBS 955.72</strain>
    </source>
</reference>
<accession>A0AAJ0HH67</accession>
<comment type="similarity">
    <text evidence="1">Belongs to the short-chain dehydrogenases/reductases (SDR) family.</text>
</comment>
<reference evidence="4" key="2">
    <citation type="submission" date="2023-06" db="EMBL/GenBank/DDBJ databases">
        <authorList>
            <consortium name="Lawrence Berkeley National Laboratory"/>
            <person name="Haridas S."/>
            <person name="Hensen N."/>
            <person name="Bonometti L."/>
            <person name="Westerberg I."/>
            <person name="Brannstrom I.O."/>
            <person name="Guillou S."/>
            <person name="Cros-Aarteil S."/>
            <person name="Calhoun S."/>
            <person name="Kuo A."/>
            <person name="Mondo S."/>
            <person name="Pangilinan J."/>
            <person name="Riley R."/>
            <person name="Labutti K."/>
            <person name="Andreopoulos B."/>
            <person name="Lipzen A."/>
            <person name="Chen C."/>
            <person name="Yanf M."/>
            <person name="Daum C."/>
            <person name="Ng V."/>
            <person name="Clum A."/>
            <person name="Steindorff A."/>
            <person name="Ohm R."/>
            <person name="Martin F."/>
            <person name="Silar P."/>
            <person name="Natvig D."/>
            <person name="Lalanne C."/>
            <person name="Gautier V."/>
            <person name="Ament-Velasquez S.L."/>
            <person name="Kruys A."/>
            <person name="Hutchinson M.I."/>
            <person name="Powell A.J."/>
            <person name="Barry K."/>
            <person name="Miller A.N."/>
            <person name="Grigoriev I.V."/>
            <person name="Debuchy R."/>
            <person name="Gladieux P."/>
            <person name="Thoren M.H."/>
            <person name="Johannesson H."/>
        </authorList>
    </citation>
    <scope>NUCLEOTIDE SEQUENCE</scope>
    <source>
        <strain evidence="4">CBS 955.72</strain>
    </source>
</reference>
<keyword evidence="2" id="KW-0521">NADP</keyword>
<dbReference type="PROSITE" id="PS00061">
    <property type="entry name" value="ADH_SHORT"/>
    <property type="match status" value="1"/>
</dbReference>
<evidence type="ECO:0000256" key="3">
    <source>
        <dbReference type="ARBA" id="ARBA00023002"/>
    </source>
</evidence>
<evidence type="ECO:0000256" key="2">
    <source>
        <dbReference type="ARBA" id="ARBA00022857"/>
    </source>
</evidence>
<dbReference type="PANTHER" id="PTHR43544:SF7">
    <property type="entry name" value="NADB-LER2"/>
    <property type="match status" value="1"/>
</dbReference>
<dbReference type="PRINTS" id="PR00081">
    <property type="entry name" value="GDHRDH"/>
</dbReference>
<dbReference type="PANTHER" id="PTHR43544">
    <property type="entry name" value="SHORT-CHAIN DEHYDROGENASE/REDUCTASE"/>
    <property type="match status" value="1"/>
</dbReference>
<sequence length="253" mass="26340">MSDNTVYLVTGANRGIGLALVTQLLHRPHTTVIATSRKPAPDAFSPLTLAAAAAHPGNKLIPILLDDADPALGADSLAVRLRAQHGVEGVDVVVANAGGSAGFKGILETEAEDLVGDFVVNAVGPVRLFRGVWGLMGGGAGRRFVLVTSSVGSIGGLEEESFPSTAYGMSKAAANWFAKKLSVEFRGVGLLVGVVHPGWVKTPMGQALADAINFKEPPMGVEDSAKAVIEQIDGLTPENSGQFLMYNGKQMPW</sequence>
<dbReference type="GO" id="GO:0005737">
    <property type="term" value="C:cytoplasm"/>
    <property type="evidence" value="ECO:0007669"/>
    <property type="project" value="TreeGrafter"/>
</dbReference>
<dbReference type="SUPFAM" id="SSF51735">
    <property type="entry name" value="NAD(P)-binding Rossmann-fold domains"/>
    <property type="match status" value="1"/>
</dbReference>
<name>A0AAJ0HH67_9PEZI</name>
<evidence type="ECO:0000313" key="5">
    <source>
        <dbReference type="Proteomes" id="UP001275084"/>
    </source>
</evidence>
<proteinExistence type="inferred from homology"/>
<dbReference type="InterPro" id="IPR051468">
    <property type="entry name" value="Fungal_SecMetab_SDRs"/>
</dbReference>
<gene>
    <name evidence="4" type="ORF">B0T25DRAFT_456079</name>
</gene>
<comment type="caution">
    <text evidence="4">The sequence shown here is derived from an EMBL/GenBank/DDBJ whole genome shotgun (WGS) entry which is preliminary data.</text>
</comment>
<dbReference type="Pfam" id="PF00106">
    <property type="entry name" value="adh_short"/>
    <property type="match status" value="1"/>
</dbReference>